<dbReference type="SUPFAM" id="SSF53383">
    <property type="entry name" value="PLP-dependent transferases"/>
    <property type="match status" value="1"/>
</dbReference>
<proteinExistence type="predicted"/>
<reference evidence="1" key="1">
    <citation type="journal article" date="2014" name="Front. Microbiol.">
        <title>High frequency of phylogenetically diverse reductive dehalogenase-homologous genes in deep subseafloor sedimentary metagenomes.</title>
        <authorList>
            <person name="Kawai M."/>
            <person name="Futagami T."/>
            <person name="Toyoda A."/>
            <person name="Takaki Y."/>
            <person name="Nishi S."/>
            <person name="Hori S."/>
            <person name="Arai W."/>
            <person name="Tsubouchi T."/>
            <person name="Morono Y."/>
            <person name="Uchiyama I."/>
            <person name="Ito T."/>
            <person name="Fujiyama A."/>
            <person name="Inagaki F."/>
            <person name="Takami H."/>
        </authorList>
    </citation>
    <scope>NUCLEOTIDE SEQUENCE</scope>
    <source>
        <strain evidence="1">Expedition CK06-06</strain>
    </source>
</reference>
<dbReference type="InterPro" id="IPR000653">
    <property type="entry name" value="DegT/StrS_aminotransferase"/>
</dbReference>
<evidence type="ECO:0008006" key="2">
    <source>
        <dbReference type="Google" id="ProtNLM"/>
    </source>
</evidence>
<dbReference type="Pfam" id="PF01041">
    <property type="entry name" value="DegT_DnrJ_EryC1"/>
    <property type="match status" value="1"/>
</dbReference>
<dbReference type="GO" id="GO:0008483">
    <property type="term" value="F:transaminase activity"/>
    <property type="evidence" value="ECO:0007669"/>
    <property type="project" value="TreeGrafter"/>
</dbReference>
<dbReference type="InterPro" id="IPR015424">
    <property type="entry name" value="PyrdxlP-dep_Trfase"/>
</dbReference>
<protein>
    <recommendedName>
        <fullName evidence="2">Polysaccharide biosynthesis protein</fullName>
    </recommendedName>
</protein>
<accession>X1QYM4</accession>
<gene>
    <name evidence="1" type="ORF">S12H4_23903</name>
</gene>
<dbReference type="EMBL" id="BARW01012810">
    <property type="protein sequence ID" value="GAI73662.1"/>
    <property type="molecule type" value="Genomic_DNA"/>
</dbReference>
<dbReference type="AlphaFoldDB" id="X1QYM4"/>
<dbReference type="GO" id="GO:0000271">
    <property type="term" value="P:polysaccharide biosynthetic process"/>
    <property type="evidence" value="ECO:0007669"/>
    <property type="project" value="TreeGrafter"/>
</dbReference>
<comment type="caution">
    <text evidence="1">The sequence shown here is derived from an EMBL/GenBank/DDBJ whole genome shotgun (WGS) entry which is preliminary data.</text>
</comment>
<sequence length="116" mass="12885">MIIPLSNPDITELEKEKILEVLNTPNLSLGPKLDEFEKKFADYIGSKYAIAVNSGTSGLHLCIKALDITDEDEVLTTPFSFVSSANCILFEKAKPVFIDIDEKTLNIDVNKLEIII</sequence>
<organism evidence="1">
    <name type="scientific">marine sediment metagenome</name>
    <dbReference type="NCBI Taxonomy" id="412755"/>
    <lineage>
        <taxon>unclassified sequences</taxon>
        <taxon>metagenomes</taxon>
        <taxon>ecological metagenomes</taxon>
    </lineage>
</organism>
<dbReference type="GO" id="GO:0030170">
    <property type="term" value="F:pyridoxal phosphate binding"/>
    <property type="evidence" value="ECO:0007669"/>
    <property type="project" value="TreeGrafter"/>
</dbReference>
<feature type="non-terminal residue" evidence="1">
    <location>
        <position position="116"/>
    </location>
</feature>
<dbReference type="InterPro" id="IPR015421">
    <property type="entry name" value="PyrdxlP-dep_Trfase_major"/>
</dbReference>
<dbReference type="PANTHER" id="PTHR30244:SF39">
    <property type="entry name" value="BLR3650 PROTEIN"/>
    <property type="match status" value="1"/>
</dbReference>
<dbReference type="Gene3D" id="3.40.640.10">
    <property type="entry name" value="Type I PLP-dependent aspartate aminotransferase-like (Major domain)"/>
    <property type="match status" value="1"/>
</dbReference>
<dbReference type="PANTHER" id="PTHR30244">
    <property type="entry name" value="TRANSAMINASE"/>
    <property type="match status" value="1"/>
</dbReference>
<name>X1QYM4_9ZZZZ</name>
<evidence type="ECO:0000313" key="1">
    <source>
        <dbReference type="EMBL" id="GAI73662.1"/>
    </source>
</evidence>